<reference evidence="1" key="2">
    <citation type="submission" date="2023-04" db="EMBL/GenBank/DDBJ databases">
        <authorList>
            <person name="Bu L."/>
            <person name="Lu L."/>
            <person name="Laidemitt M.R."/>
            <person name="Zhang S.M."/>
            <person name="Mutuku M."/>
            <person name="Mkoji G."/>
            <person name="Steinauer M."/>
            <person name="Loker E.S."/>
        </authorList>
    </citation>
    <scope>NUCLEOTIDE SEQUENCE</scope>
    <source>
        <strain evidence="1">KasaAsao</strain>
        <tissue evidence="1">Whole Snail</tissue>
    </source>
</reference>
<reference evidence="1" key="1">
    <citation type="journal article" date="2023" name="PLoS Negl. Trop. Dis.">
        <title>A genome sequence for Biomphalaria pfeifferi, the major vector snail for the human-infecting parasite Schistosoma mansoni.</title>
        <authorList>
            <person name="Bu L."/>
            <person name="Lu L."/>
            <person name="Laidemitt M.R."/>
            <person name="Zhang S.M."/>
            <person name="Mutuku M."/>
            <person name="Mkoji G."/>
            <person name="Steinauer M."/>
            <person name="Loker E.S."/>
        </authorList>
    </citation>
    <scope>NUCLEOTIDE SEQUENCE</scope>
    <source>
        <strain evidence="1">KasaAsao</strain>
    </source>
</reference>
<evidence type="ECO:0000313" key="1">
    <source>
        <dbReference type="EMBL" id="KAK0055281.1"/>
    </source>
</evidence>
<keyword evidence="2" id="KW-1185">Reference proteome</keyword>
<protein>
    <submittedName>
        <fullName evidence="1">Uncharacterized protein</fullName>
    </submittedName>
</protein>
<gene>
    <name evidence="1" type="ORF">Bpfe_015295</name>
</gene>
<dbReference type="EMBL" id="JASAOG010000071">
    <property type="protein sequence ID" value="KAK0055281.1"/>
    <property type="molecule type" value="Genomic_DNA"/>
</dbReference>
<evidence type="ECO:0000313" key="2">
    <source>
        <dbReference type="Proteomes" id="UP001233172"/>
    </source>
</evidence>
<name>A0AAD8F9G8_BIOPF</name>
<feature type="non-terminal residue" evidence="1">
    <location>
        <position position="67"/>
    </location>
</feature>
<dbReference type="AlphaFoldDB" id="A0AAD8F9G8"/>
<dbReference type="Proteomes" id="UP001233172">
    <property type="component" value="Unassembled WGS sequence"/>
</dbReference>
<organism evidence="1 2">
    <name type="scientific">Biomphalaria pfeifferi</name>
    <name type="common">Bloodfluke planorb</name>
    <name type="synonym">Freshwater snail</name>
    <dbReference type="NCBI Taxonomy" id="112525"/>
    <lineage>
        <taxon>Eukaryota</taxon>
        <taxon>Metazoa</taxon>
        <taxon>Spiralia</taxon>
        <taxon>Lophotrochozoa</taxon>
        <taxon>Mollusca</taxon>
        <taxon>Gastropoda</taxon>
        <taxon>Heterobranchia</taxon>
        <taxon>Euthyneura</taxon>
        <taxon>Panpulmonata</taxon>
        <taxon>Hygrophila</taxon>
        <taxon>Lymnaeoidea</taxon>
        <taxon>Planorbidae</taxon>
        <taxon>Biomphalaria</taxon>
    </lineage>
</organism>
<comment type="caution">
    <text evidence="1">The sequence shown here is derived from an EMBL/GenBank/DDBJ whole genome shotgun (WGS) entry which is preliminary data.</text>
</comment>
<sequence length="67" mass="7751">MQNLLREELSTLRDSMNHSMDKLIRKVRGQINPLREKSPTSFNNNEPLLIQDSGCTDSYKECVDLNI</sequence>
<accession>A0AAD8F9G8</accession>
<proteinExistence type="predicted"/>